<dbReference type="EMBL" id="MN740043">
    <property type="protein sequence ID" value="QHT85590.1"/>
    <property type="molecule type" value="Genomic_DNA"/>
</dbReference>
<reference evidence="2" key="1">
    <citation type="journal article" date="2020" name="Nature">
        <title>Giant virus diversity and host interactions through global metagenomics.</title>
        <authorList>
            <person name="Schulz F."/>
            <person name="Roux S."/>
            <person name="Paez-Espino D."/>
            <person name="Jungbluth S."/>
            <person name="Walsh D.A."/>
            <person name="Denef V.J."/>
            <person name="McMahon K.D."/>
            <person name="Konstantinidis K.T."/>
            <person name="Eloe-Fadrosh E.A."/>
            <person name="Kyrpides N.C."/>
            <person name="Woyke T."/>
        </authorList>
    </citation>
    <scope>NUCLEOTIDE SEQUENCE</scope>
    <source>
        <strain evidence="2">GVMAG-M-3300023184-182</strain>
    </source>
</reference>
<sequence>METLSEDERRELEELILLAKIEETNMLHESLKEEIHQMFDRQVIEILNQSDDINLTLENIDITLLAILKIVVEVMHKKYLAINEDTILIIFNTINSHITNPEHRLATFKILFNGELPLTLNYLQTDPILDGYRDGVRQNRLLGRLGRLLDVSFLEKIMNVQSSSESITPVSSSPFYRLHDLSTSLIHPVSESVIKNMRKAPIYHIDITQKQKKQPYKIVIKEKNEKNEKDKKDEKKSGGKKTRKRVRCTRKHFRNTQKRLVGGFKNSKTKSKKYSKKWQKKIATEQYKNYMKSYSRSRYA</sequence>
<proteinExistence type="predicted"/>
<protein>
    <submittedName>
        <fullName evidence="2">Uncharacterized protein</fullName>
    </submittedName>
</protein>
<evidence type="ECO:0000256" key="1">
    <source>
        <dbReference type="SAM" id="MobiDB-lite"/>
    </source>
</evidence>
<feature type="compositionally biased region" description="Basic and acidic residues" evidence="1">
    <location>
        <begin position="221"/>
        <end position="237"/>
    </location>
</feature>
<feature type="compositionally biased region" description="Basic residues" evidence="1">
    <location>
        <begin position="238"/>
        <end position="257"/>
    </location>
</feature>
<dbReference type="AlphaFoldDB" id="A0A6C0HYZ8"/>
<feature type="region of interest" description="Disordered" evidence="1">
    <location>
        <begin position="221"/>
        <end position="278"/>
    </location>
</feature>
<name>A0A6C0HYZ8_9ZZZZ</name>
<organism evidence="2">
    <name type="scientific">viral metagenome</name>
    <dbReference type="NCBI Taxonomy" id="1070528"/>
    <lineage>
        <taxon>unclassified sequences</taxon>
        <taxon>metagenomes</taxon>
        <taxon>organismal metagenomes</taxon>
    </lineage>
</organism>
<evidence type="ECO:0000313" key="2">
    <source>
        <dbReference type="EMBL" id="QHT85590.1"/>
    </source>
</evidence>
<feature type="compositionally biased region" description="Basic residues" evidence="1">
    <location>
        <begin position="267"/>
        <end position="278"/>
    </location>
</feature>
<accession>A0A6C0HYZ8</accession>